<dbReference type="InterPro" id="IPR041352">
    <property type="entry name" value="Mtd_N"/>
</dbReference>
<reference evidence="2" key="1">
    <citation type="submission" date="2018-05" db="EMBL/GenBank/DDBJ databases">
        <authorList>
            <person name="Lanie J.A."/>
            <person name="Ng W.-L."/>
            <person name="Kazmierczak K.M."/>
            <person name="Andrzejewski T.M."/>
            <person name="Davidsen T.M."/>
            <person name="Wayne K.J."/>
            <person name="Tettelin H."/>
            <person name="Glass J.I."/>
            <person name="Rusch D."/>
            <person name="Podicherti R."/>
            <person name="Tsui H.-C.T."/>
            <person name="Winkler M.E."/>
        </authorList>
    </citation>
    <scope>NUCLEOTIDE SEQUENCE</scope>
</reference>
<sequence length="165" mass="16896">MAIRVQFRRGTSNEHSTFTGAAGEVTVNTENKSLVVHDGSTAGGSEVIFKNLTDTPADYGSTNQVLTTSGSALSWSSLGSTYQTISPTNTDPGYSWDEVANPADITSASPTQAMLLVGGTNVTIGSNVANHAIKITAATELSGDATPQLGGNLDVNSNSITSATN</sequence>
<feature type="domain" description="Major tropism determinant N-terminal" evidence="1">
    <location>
        <begin position="5"/>
        <end position="41"/>
    </location>
</feature>
<dbReference type="AlphaFoldDB" id="A0A382M171"/>
<dbReference type="EMBL" id="UINC01090562">
    <property type="protein sequence ID" value="SVC42616.1"/>
    <property type="molecule type" value="Genomic_DNA"/>
</dbReference>
<evidence type="ECO:0000313" key="2">
    <source>
        <dbReference type="EMBL" id="SVC42616.1"/>
    </source>
</evidence>
<name>A0A382M171_9ZZZZ</name>
<proteinExistence type="predicted"/>
<accession>A0A382M171</accession>
<dbReference type="Gene3D" id="2.10.10.30">
    <property type="match status" value="1"/>
</dbReference>
<protein>
    <recommendedName>
        <fullName evidence="1">Major tropism determinant N-terminal domain-containing protein</fullName>
    </recommendedName>
</protein>
<evidence type="ECO:0000259" key="1">
    <source>
        <dbReference type="Pfam" id="PF18454"/>
    </source>
</evidence>
<gene>
    <name evidence="2" type="ORF">METZ01_LOCUS295470</name>
</gene>
<organism evidence="2">
    <name type="scientific">marine metagenome</name>
    <dbReference type="NCBI Taxonomy" id="408172"/>
    <lineage>
        <taxon>unclassified sequences</taxon>
        <taxon>metagenomes</taxon>
        <taxon>ecological metagenomes</taxon>
    </lineage>
</organism>
<feature type="non-terminal residue" evidence="2">
    <location>
        <position position="165"/>
    </location>
</feature>
<dbReference type="Pfam" id="PF18454">
    <property type="entry name" value="Mtd_N"/>
    <property type="match status" value="1"/>
</dbReference>